<dbReference type="PANTHER" id="PTHR30469:SF15">
    <property type="entry name" value="HLYD FAMILY OF SECRETION PROTEINS"/>
    <property type="match status" value="1"/>
</dbReference>
<name>A0ABX2T6G1_9PROT</name>
<evidence type="ECO:0000259" key="3">
    <source>
        <dbReference type="Pfam" id="PF25954"/>
    </source>
</evidence>
<dbReference type="InterPro" id="IPR058792">
    <property type="entry name" value="Beta-barrel_RND_2"/>
</dbReference>
<dbReference type="Pfam" id="PF25954">
    <property type="entry name" value="Beta-barrel_RND_2"/>
    <property type="match status" value="1"/>
</dbReference>
<gene>
    <name evidence="5" type="ORF">HND93_08970</name>
</gene>
<feature type="domain" description="CusB-like beta-barrel" evidence="3">
    <location>
        <begin position="204"/>
        <end position="274"/>
    </location>
</feature>
<feature type="domain" description="CzcB-like barrel-sandwich hybrid" evidence="4">
    <location>
        <begin position="70"/>
        <end position="189"/>
    </location>
</feature>
<comment type="similarity">
    <text evidence="1">Belongs to the membrane fusion protein (MFP) (TC 8.A.1) family.</text>
</comment>
<evidence type="ECO:0000259" key="4">
    <source>
        <dbReference type="Pfam" id="PF25973"/>
    </source>
</evidence>
<dbReference type="EMBL" id="JABFDB010000004">
    <property type="protein sequence ID" value="NYZ19843.1"/>
    <property type="molecule type" value="Genomic_DNA"/>
</dbReference>
<keyword evidence="2" id="KW-0175">Coiled coil</keyword>
<dbReference type="Gene3D" id="2.40.50.100">
    <property type="match status" value="1"/>
</dbReference>
<reference evidence="5 6" key="1">
    <citation type="submission" date="2020-05" db="EMBL/GenBank/DDBJ databases">
        <title>Azospirillum oleiclasticum sp. nov, a nitrogen-fixing and heavy crude oil-emulsifying bacterium isolated from the crude oil of Yumen Oilfield.</title>
        <authorList>
            <person name="Wu D."/>
            <person name="Cai M."/>
            <person name="Zhang X."/>
        </authorList>
    </citation>
    <scope>NUCLEOTIDE SEQUENCE [LARGE SCALE GENOMIC DNA]</scope>
    <source>
        <strain evidence="5 6">ROY-1-1-2</strain>
    </source>
</reference>
<dbReference type="InterPro" id="IPR006143">
    <property type="entry name" value="RND_pump_MFP"/>
</dbReference>
<evidence type="ECO:0000256" key="1">
    <source>
        <dbReference type="ARBA" id="ARBA00009477"/>
    </source>
</evidence>
<keyword evidence="6" id="KW-1185">Reference proteome</keyword>
<protein>
    <submittedName>
        <fullName evidence="5">Efflux RND transporter periplasmic adaptor subunit</fullName>
    </submittedName>
</protein>
<feature type="coiled-coil region" evidence="2">
    <location>
        <begin position="109"/>
        <end position="160"/>
    </location>
</feature>
<dbReference type="RefSeq" id="WP_180281602.1">
    <property type="nucleotide sequence ID" value="NZ_JABFDB010000004.1"/>
</dbReference>
<proteinExistence type="inferred from homology"/>
<organism evidence="5 6">
    <name type="scientific">Azospirillum oleiclasticum</name>
    <dbReference type="NCBI Taxonomy" id="2735135"/>
    <lineage>
        <taxon>Bacteria</taxon>
        <taxon>Pseudomonadati</taxon>
        <taxon>Pseudomonadota</taxon>
        <taxon>Alphaproteobacteria</taxon>
        <taxon>Rhodospirillales</taxon>
        <taxon>Azospirillaceae</taxon>
        <taxon>Azospirillum</taxon>
    </lineage>
</organism>
<evidence type="ECO:0000313" key="6">
    <source>
        <dbReference type="Proteomes" id="UP000584642"/>
    </source>
</evidence>
<dbReference type="Pfam" id="PF25973">
    <property type="entry name" value="BSH_CzcB"/>
    <property type="match status" value="1"/>
</dbReference>
<evidence type="ECO:0000256" key="2">
    <source>
        <dbReference type="SAM" id="Coils"/>
    </source>
</evidence>
<dbReference type="InterPro" id="IPR058647">
    <property type="entry name" value="BSH_CzcB-like"/>
</dbReference>
<dbReference type="Gene3D" id="2.40.420.20">
    <property type="match status" value="1"/>
</dbReference>
<dbReference type="NCBIfam" id="TIGR01730">
    <property type="entry name" value="RND_mfp"/>
    <property type="match status" value="1"/>
</dbReference>
<dbReference type="Proteomes" id="UP000584642">
    <property type="component" value="Unassembled WGS sequence"/>
</dbReference>
<sequence length="352" mass="38053">MLDPPATRARRRRRWGRAALILLLAAGVAGAAWWRWPVGLPPLVTVAPVTRGPAVEAVYATGSVEPLHWARVEPLVSARIVEVLVEDGDAVHKGQPLARLDDEDQRSRLAELEARARFLRSDLARQEELACRGVSSPAARERAESELAQVIASMAGARERLDLYILKSPMEGVVLRRDAEVGDAARTTSRQVLFTIGRLTPLRVVLEVDEEDVPRVRAGQTALLTADAFPGRALEGTVAQITPLGDPVDKSYRVRVALPDDTPLMIGMTVEANIVLHRDDDSLLVPDSAVIDGHVFVPMDDGTVQARKVTTGVRGNGRVQIRDGLPPAARIVTDPPAGLTDGAAVRVRGAER</sequence>
<accession>A0ABX2T6G1</accession>
<dbReference type="PANTHER" id="PTHR30469">
    <property type="entry name" value="MULTIDRUG RESISTANCE PROTEIN MDTA"/>
    <property type="match status" value="1"/>
</dbReference>
<dbReference type="Gene3D" id="2.40.30.170">
    <property type="match status" value="1"/>
</dbReference>
<comment type="caution">
    <text evidence="5">The sequence shown here is derived from an EMBL/GenBank/DDBJ whole genome shotgun (WGS) entry which is preliminary data.</text>
</comment>
<dbReference type="SUPFAM" id="SSF111369">
    <property type="entry name" value="HlyD-like secretion proteins"/>
    <property type="match status" value="1"/>
</dbReference>
<evidence type="ECO:0000313" key="5">
    <source>
        <dbReference type="EMBL" id="NYZ19843.1"/>
    </source>
</evidence>